<evidence type="ECO:0000256" key="1">
    <source>
        <dbReference type="SAM" id="Phobius"/>
    </source>
</evidence>
<keyword evidence="1" id="KW-1133">Transmembrane helix</keyword>
<evidence type="ECO:0000313" key="2">
    <source>
        <dbReference type="EMBL" id="KNG81766.1"/>
    </source>
</evidence>
<protein>
    <submittedName>
        <fullName evidence="2">Uncharacterized protein</fullName>
    </submittedName>
</protein>
<dbReference type="GeneID" id="26812444"/>
<dbReference type="OrthoDB" id="7464126at2759"/>
<name>A0A0L1IQA1_ASPN3</name>
<feature type="transmembrane region" description="Helical" evidence="1">
    <location>
        <begin position="356"/>
        <end position="372"/>
    </location>
</feature>
<reference evidence="2 3" key="1">
    <citation type="submission" date="2014-06" db="EMBL/GenBank/DDBJ databases">
        <title>The Genome of the Aflatoxigenic Filamentous Fungus Aspergillus nomius.</title>
        <authorList>
            <person name="Moore M.G."/>
            <person name="Shannon B.M."/>
            <person name="Brian M.M."/>
        </authorList>
    </citation>
    <scope>NUCLEOTIDE SEQUENCE [LARGE SCALE GENOMIC DNA]</scope>
    <source>
        <strain evidence="2 3">NRRL 13137</strain>
    </source>
</reference>
<accession>A0A0L1IQA1</accession>
<feature type="transmembrane region" description="Helical" evidence="1">
    <location>
        <begin position="328"/>
        <end position="350"/>
    </location>
</feature>
<comment type="caution">
    <text evidence="2">The sequence shown here is derived from an EMBL/GenBank/DDBJ whole genome shotgun (WGS) entry which is preliminary data.</text>
</comment>
<dbReference type="AlphaFoldDB" id="A0A0L1IQA1"/>
<feature type="transmembrane region" description="Helical" evidence="1">
    <location>
        <begin position="205"/>
        <end position="229"/>
    </location>
</feature>
<keyword evidence="1" id="KW-0812">Transmembrane</keyword>
<feature type="transmembrane region" description="Helical" evidence="1">
    <location>
        <begin position="244"/>
        <end position="265"/>
    </location>
</feature>
<proteinExistence type="predicted"/>
<feature type="transmembrane region" description="Helical" evidence="1">
    <location>
        <begin position="72"/>
        <end position="93"/>
    </location>
</feature>
<keyword evidence="1" id="KW-0472">Membrane</keyword>
<dbReference type="STRING" id="1509407.A0A0L1IQA1"/>
<gene>
    <name evidence="2" type="ORF">ANOM_010640</name>
</gene>
<dbReference type="RefSeq" id="XP_015402689.1">
    <property type="nucleotide sequence ID" value="XM_015555896.1"/>
</dbReference>
<dbReference type="Proteomes" id="UP000037505">
    <property type="component" value="Unassembled WGS sequence"/>
</dbReference>
<keyword evidence="3" id="KW-1185">Reference proteome</keyword>
<dbReference type="EMBL" id="JNOM01000411">
    <property type="protein sequence ID" value="KNG81766.1"/>
    <property type="molecule type" value="Genomic_DNA"/>
</dbReference>
<sequence>MINWGGDTGIFLPAVAEHMKYIMAPINCTGKCETSFTEGDVITGNLLGGITPFFALLGQDFTYRYLSQSVSVLDWVVFSMVPTGVPFALKAIIRVSNPNKFLRSLAVYPPEDRDVIEKELLSSTSEEVCEVWNGHGVERRLLPPSESAPVEEWIYDGNLQPTSRALVRKSSRTIRAQPPWSGKPETELPPNLSLNLGPYKRARKLFFLTIIGILLQSSVVVVAALTAFYDPVRVRFFITATRAIRIISFTFVSAGTTLLCLGLAYTAKVIDTSEHVTIWTPRKQNTLAIWIQQQNAALETDAYVIGKIIKKEFVWAHRPLSSCPSTSIACPVALAIIVGFLLQSIGLSIMHWPVQVLQLVAMTVMFLGRCYARKLDPPDFVVKLDRRISEDDLNDLAKSKRRQLLNHW</sequence>
<organism evidence="2 3">
    <name type="scientific">Aspergillus nomiae NRRL (strain ATCC 15546 / NRRL 13137 / CBS 260.88 / M93)</name>
    <dbReference type="NCBI Taxonomy" id="1509407"/>
    <lineage>
        <taxon>Eukaryota</taxon>
        <taxon>Fungi</taxon>
        <taxon>Dikarya</taxon>
        <taxon>Ascomycota</taxon>
        <taxon>Pezizomycotina</taxon>
        <taxon>Eurotiomycetes</taxon>
        <taxon>Eurotiomycetidae</taxon>
        <taxon>Eurotiales</taxon>
        <taxon>Aspergillaceae</taxon>
        <taxon>Aspergillus</taxon>
        <taxon>Aspergillus subgen. Circumdati</taxon>
    </lineage>
</organism>
<evidence type="ECO:0000313" key="3">
    <source>
        <dbReference type="Proteomes" id="UP000037505"/>
    </source>
</evidence>